<proteinExistence type="predicted"/>
<sequence precursor="true">MQRNIPFLSTLIIFSLFIFSNNNAKAQYATAVFEYEKSSFNNSQNLPAEENLMVSGAANPETVLVEITILDDKSNRKDDPKPLFVANWVRPAYSSIGTFTVPVNYKLRGSSEYDLQVDYYRRITDMERENLRQDLYNNLFAYTEQSFTVERKRAKVIGGTAQLVRNLNEIARKGLSLYRNRSQLQFEGFSDLVVSKIDQINKANLKKGKFIFSKEKNKDARSEYRVKLMTELKQLLASELGQVLNVDLLVLQDRKFMDDYPTEKTRTEIPLNVGYGGVHLKGTNSENSSFGTSPYFGLSLPLGKKGFAGEFWSRSSISAGFFLNNFEDDNGNDVTGPIFKRPTYIGLGYRVFRFIRFNAGATFLEDKSQGTSLADQVYVRPFVGFSAEFRFWIDLEK</sequence>
<feature type="signal peptide" evidence="1">
    <location>
        <begin position="1"/>
        <end position="26"/>
    </location>
</feature>
<dbReference type="RefSeq" id="WP_014796872.1">
    <property type="nucleotide sequence ID" value="NC_018018.1"/>
</dbReference>
<dbReference type="eggNOG" id="ENOG502ZGUJ">
    <property type="taxonomic scope" value="Bacteria"/>
</dbReference>
<evidence type="ECO:0000256" key="1">
    <source>
        <dbReference type="SAM" id="SignalP"/>
    </source>
</evidence>
<evidence type="ECO:0000313" key="3">
    <source>
        <dbReference type="Proteomes" id="UP000006054"/>
    </source>
</evidence>
<feature type="chain" id="PRO_5003685360" description="Outer membrane protein/protective antigen OMA87" evidence="1">
    <location>
        <begin position="27"/>
        <end position="397"/>
    </location>
</feature>
<accession>I4AHH9</accession>
<dbReference type="OrthoDB" id="833044at2"/>
<dbReference type="Proteomes" id="UP000006054">
    <property type="component" value="Chromosome"/>
</dbReference>
<dbReference type="EMBL" id="CP003345">
    <property type="protein sequence ID" value="AFM03414.1"/>
    <property type="molecule type" value="Genomic_DNA"/>
</dbReference>
<dbReference type="AlphaFoldDB" id="I4AHH9"/>
<reference evidence="3" key="1">
    <citation type="submission" date="2012-06" db="EMBL/GenBank/DDBJ databases">
        <title>The complete genome of Flexibacter litoralis DSM 6794.</title>
        <authorList>
            <person name="Lucas S."/>
            <person name="Copeland A."/>
            <person name="Lapidus A."/>
            <person name="Glavina del Rio T."/>
            <person name="Dalin E."/>
            <person name="Tice H."/>
            <person name="Bruce D."/>
            <person name="Goodwin L."/>
            <person name="Pitluck S."/>
            <person name="Peters L."/>
            <person name="Ovchinnikova G."/>
            <person name="Lu M."/>
            <person name="Kyrpides N."/>
            <person name="Mavromatis K."/>
            <person name="Ivanova N."/>
            <person name="Brettin T."/>
            <person name="Detter J.C."/>
            <person name="Han C."/>
            <person name="Larimer F."/>
            <person name="Land M."/>
            <person name="Hauser L."/>
            <person name="Markowitz V."/>
            <person name="Cheng J.-F."/>
            <person name="Hugenholtz P."/>
            <person name="Woyke T."/>
            <person name="Wu D."/>
            <person name="Spring S."/>
            <person name="Lang E."/>
            <person name="Kopitz M."/>
            <person name="Brambilla E."/>
            <person name="Klenk H.-P."/>
            <person name="Eisen J.A."/>
        </authorList>
    </citation>
    <scope>NUCLEOTIDE SEQUENCE [LARGE SCALE GENOMIC DNA]</scope>
    <source>
        <strain evidence="3">ATCC 23117 / DSM 6794 / NBRC 15988 / NCIMB 1366 / Sio-4</strain>
    </source>
</reference>
<protein>
    <recommendedName>
        <fullName evidence="4">Outer membrane protein/protective antigen OMA87</fullName>
    </recommendedName>
</protein>
<dbReference type="KEGG" id="fli:Fleli_0962"/>
<dbReference type="HOGENOM" id="CLU_717130_0_0_10"/>
<keyword evidence="3" id="KW-1185">Reference proteome</keyword>
<dbReference type="PATRIC" id="fig|880071.3.peg.939"/>
<name>I4AHH9_BERLS</name>
<evidence type="ECO:0000313" key="2">
    <source>
        <dbReference type="EMBL" id="AFM03414.1"/>
    </source>
</evidence>
<organism evidence="2 3">
    <name type="scientific">Bernardetia litoralis (strain ATCC 23117 / DSM 6794 / NBRC 15988 / NCIMB 1366 / Fx l1 / Sio-4)</name>
    <name type="common">Flexibacter litoralis</name>
    <dbReference type="NCBI Taxonomy" id="880071"/>
    <lineage>
        <taxon>Bacteria</taxon>
        <taxon>Pseudomonadati</taxon>
        <taxon>Bacteroidota</taxon>
        <taxon>Cytophagia</taxon>
        <taxon>Cytophagales</taxon>
        <taxon>Bernardetiaceae</taxon>
        <taxon>Bernardetia</taxon>
    </lineage>
</organism>
<gene>
    <name evidence="2" type="ordered locus">Fleli_0962</name>
</gene>
<evidence type="ECO:0008006" key="4">
    <source>
        <dbReference type="Google" id="ProtNLM"/>
    </source>
</evidence>
<keyword evidence="1" id="KW-0732">Signal</keyword>